<dbReference type="InterPro" id="IPR051472">
    <property type="entry name" value="T3SS_Stator/FliH"/>
</dbReference>
<dbReference type="RefSeq" id="WP_090073391.1">
    <property type="nucleotide sequence ID" value="NZ_FOVR01000007.1"/>
</dbReference>
<keyword evidence="4" id="KW-0969">Cilium</keyword>
<evidence type="ECO:0000313" key="4">
    <source>
        <dbReference type="EMBL" id="SFO51999.1"/>
    </source>
</evidence>
<evidence type="ECO:0000256" key="2">
    <source>
        <dbReference type="ARBA" id="ARBA00022927"/>
    </source>
</evidence>
<organism evidence="4 5">
    <name type="scientific">Cohaesibacter marisflavi</name>
    <dbReference type="NCBI Taxonomy" id="655353"/>
    <lineage>
        <taxon>Bacteria</taxon>
        <taxon>Pseudomonadati</taxon>
        <taxon>Pseudomonadota</taxon>
        <taxon>Alphaproteobacteria</taxon>
        <taxon>Hyphomicrobiales</taxon>
        <taxon>Cohaesibacteraceae</taxon>
    </lineage>
</organism>
<feature type="compositionally biased region" description="Acidic residues" evidence="3">
    <location>
        <begin position="235"/>
        <end position="253"/>
    </location>
</feature>
<dbReference type="EMBL" id="FOVR01000007">
    <property type="protein sequence ID" value="SFO51999.1"/>
    <property type="molecule type" value="Genomic_DNA"/>
</dbReference>
<evidence type="ECO:0000256" key="1">
    <source>
        <dbReference type="ARBA" id="ARBA00022448"/>
    </source>
</evidence>
<sequence length="322" mass="35063">MAQAARYLFDLDFSAPPEPEVEEQIEEIPPEPMITVAEHERLLAEAKAQAFAEGEAKAREDREQLASEQNLALEKQIIEEISMVYTEVGLLMQRLERDASNLAFAFASRFAERLVAQEPKGEIMGLLNQILAPLRKTPHISIRLNDAVADDIKVAVDEQMAELGFTGKLTILPDPVVMPGDCEVEWVDGGIGRNLRAAVRQVEQLLEDHFSHVSEDPEQDEDEDDTPAEDATASDTEEAEEKNEASADAEDQETATAANPTDSEQSGAPVSELDPNSQELTQPADAMSGSPAESTEAALDQEVINIDTDTDAAPPTAKGENE</sequence>
<keyword evidence="5" id="KW-1185">Reference proteome</keyword>
<dbReference type="Proteomes" id="UP000199236">
    <property type="component" value="Unassembled WGS sequence"/>
</dbReference>
<feature type="region of interest" description="Disordered" evidence="3">
    <location>
        <begin position="212"/>
        <end position="322"/>
    </location>
</feature>
<keyword evidence="1" id="KW-0813">Transport</keyword>
<keyword evidence="4" id="KW-0966">Cell projection</keyword>
<dbReference type="PANTHER" id="PTHR34982:SF1">
    <property type="entry name" value="FLAGELLAR ASSEMBLY PROTEIN FLIH"/>
    <property type="match status" value="1"/>
</dbReference>
<feature type="compositionally biased region" description="Polar residues" evidence="3">
    <location>
        <begin position="259"/>
        <end position="281"/>
    </location>
</feature>
<reference evidence="4 5" key="1">
    <citation type="submission" date="2016-10" db="EMBL/GenBank/DDBJ databases">
        <authorList>
            <person name="de Groot N.N."/>
        </authorList>
    </citation>
    <scope>NUCLEOTIDE SEQUENCE [LARGE SCALE GENOMIC DNA]</scope>
    <source>
        <strain evidence="4 5">CGMCC 1.9157</strain>
    </source>
</reference>
<name>A0A1I5HUZ0_9HYPH</name>
<evidence type="ECO:0000256" key="3">
    <source>
        <dbReference type="SAM" id="MobiDB-lite"/>
    </source>
</evidence>
<accession>A0A1I5HUZ0</accession>
<feature type="compositionally biased region" description="Acidic residues" evidence="3">
    <location>
        <begin position="216"/>
        <end position="228"/>
    </location>
</feature>
<proteinExistence type="predicted"/>
<dbReference type="OrthoDB" id="7304298at2"/>
<dbReference type="STRING" id="655353.SAMN04488056_107143"/>
<dbReference type="GO" id="GO:0005829">
    <property type="term" value="C:cytosol"/>
    <property type="evidence" value="ECO:0007669"/>
    <property type="project" value="TreeGrafter"/>
</dbReference>
<gene>
    <name evidence="4" type="ORF">SAMN04488056_107143</name>
</gene>
<dbReference type="PANTHER" id="PTHR34982">
    <property type="entry name" value="YOP PROTEINS TRANSLOCATION PROTEIN L"/>
    <property type="match status" value="1"/>
</dbReference>
<keyword evidence="2" id="KW-0653">Protein transport</keyword>
<evidence type="ECO:0000313" key="5">
    <source>
        <dbReference type="Proteomes" id="UP000199236"/>
    </source>
</evidence>
<dbReference type="AlphaFoldDB" id="A0A1I5HUZ0"/>
<protein>
    <submittedName>
        <fullName evidence="4">Flagellar assembly protein FliH</fullName>
    </submittedName>
</protein>
<keyword evidence="4" id="KW-0282">Flagellum</keyword>
<dbReference type="GO" id="GO:0015031">
    <property type="term" value="P:protein transport"/>
    <property type="evidence" value="ECO:0007669"/>
    <property type="project" value="UniProtKB-KW"/>
</dbReference>